<dbReference type="Proteomes" id="UP000324222">
    <property type="component" value="Unassembled WGS sequence"/>
</dbReference>
<gene>
    <name evidence="1" type="ORF">E2C01_051140</name>
</gene>
<dbReference type="AlphaFoldDB" id="A0A5B7GKZ2"/>
<organism evidence="1 2">
    <name type="scientific">Portunus trituberculatus</name>
    <name type="common">Swimming crab</name>
    <name type="synonym">Neptunus trituberculatus</name>
    <dbReference type="NCBI Taxonomy" id="210409"/>
    <lineage>
        <taxon>Eukaryota</taxon>
        <taxon>Metazoa</taxon>
        <taxon>Ecdysozoa</taxon>
        <taxon>Arthropoda</taxon>
        <taxon>Crustacea</taxon>
        <taxon>Multicrustacea</taxon>
        <taxon>Malacostraca</taxon>
        <taxon>Eumalacostraca</taxon>
        <taxon>Eucarida</taxon>
        <taxon>Decapoda</taxon>
        <taxon>Pleocyemata</taxon>
        <taxon>Brachyura</taxon>
        <taxon>Eubrachyura</taxon>
        <taxon>Portunoidea</taxon>
        <taxon>Portunidae</taxon>
        <taxon>Portuninae</taxon>
        <taxon>Portunus</taxon>
    </lineage>
</organism>
<evidence type="ECO:0000313" key="2">
    <source>
        <dbReference type="Proteomes" id="UP000324222"/>
    </source>
</evidence>
<proteinExistence type="predicted"/>
<name>A0A5B7GKZ2_PORTR</name>
<accession>A0A5B7GKZ2</accession>
<evidence type="ECO:0000313" key="1">
    <source>
        <dbReference type="EMBL" id="MPC57164.1"/>
    </source>
</evidence>
<comment type="caution">
    <text evidence="1">The sequence shown here is derived from an EMBL/GenBank/DDBJ whole genome shotgun (WGS) entry which is preliminary data.</text>
</comment>
<reference evidence="1 2" key="1">
    <citation type="submission" date="2019-05" db="EMBL/GenBank/DDBJ databases">
        <title>Another draft genome of Portunus trituberculatus and its Hox gene families provides insights of decapod evolution.</title>
        <authorList>
            <person name="Jeong J.-H."/>
            <person name="Song I."/>
            <person name="Kim S."/>
            <person name="Choi T."/>
            <person name="Kim D."/>
            <person name="Ryu S."/>
            <person name="Kim W."/>
        </authorList>
    </citation>
    <scope>NUCLEOTIDE SEQUENCE [LARGE SCALE GENOMIC DNA]</scope>
    <source>
        <tissue evidence="1">Muscle</tissue>
    </source>
</reference>
<keyword evidence="2" id="KW-1185">Reference proteome</keyword>
<dbReference type="EMBL" id="VSRR010014553">
    <property type="protein sequence ID" value="MPC57164.1"/>
    <property type="molecule type" value="Genomic_DNA"/>
</dbReference>
<sequence length="127" mass="13484">MYSAISSVSWVLENSEGAARRVSAYSPLCLTSKKLVSHGTAGSVFSTVKSTFLVGSTLPSGTALMRSASLNTSSRLNTCPITCLASATISFVSTGPHSHRFRMYCSPKNTVYGYLMKGRSSSLDSNL</sequence>
<protein>
    <submittedName>
        <fullName evidence="1">Uncharacterized protein</fullName>
    </submittedName>
</protein>